<dbReference type="InterPro" id="IPR058031">
    <property type="entry name" value="AAA_lid_NorR"/>
</dbReference>
<keyword evidence="5" id="KW-0804">Transcription</keyword>
<dbReference type="PROSITE" id="PS00688">
    <property type="entry name" value="SIGMA54_INTERACT_3"/>
    <property type="match status" value="1"/>
</dbReference>
<keyword evidence="4" id="KW-0238">DNA-binding</keyword>
<dbReference type="PROSITE" id="PS50112">
    <property type="entry name" value="PAS"/>
    <property type="match status" value="3"/>
</dbReference>
<dbReference type="SMART" id="SM00065">
    <property type="entry name" value="GAF"/>
    <property type="match status" value="1"/>
</dbReference>
<feature type="domain" description="PAC" evidence="8">
    <location>
        <begin position="541"/>
        <end position="593"/>
    </location>
</feature>
<feature type="domain" description="Sigma-54 factor interaction" evidence="6">
    <location>
        <begin position="625"/>
        <end position="854"/>
    </location>
</feature>
<feature type="domain" description="PAS" evidence="7">
    <location>
        <begin position="482"/>
        <end position="538"/>
    </location>
</feature>
<dbReference type="CDD" id="cd00130">
    <property type="entry name" value="PAS"/>
    <property type="match status" value="3"/>
</dbReference>
<dbReference type="GO" id="GO:0006355">
    <property type="term" value="P:regulation of DNA-templated transcription"/>
    <property type="evidence" value="ECO:0007669"/>
    <property type="project" value="InterPro"/>
</dbReference>
<dbReference type="PROSITE" id="PS50045">
    <property type="entry name" value="SIGMA54_INTERACT_4"/>
    <property type="match status" value="1"/>
</dbReference>
<feature type="domain" description="PAC" evidence="8">
    <location>
        <begin position="112"/>
        <end position="164"/>
    </location>
</feature>
<feature type="domain" description="PAS" evidence="7">
    <location>
        <begin position="39"/>
        <end position="109"/>
    </location>
</feature>
<evidence type="ECO:0000259" key="6">
    <source>
        <dbReference type="PROSITE" id="PS50045"/>
    </source>
</evidence>
<evidence type="ECO:0000259" key="7">
    <source>
        <dbReference type="PROSITE" id="PS50112"/>
    </source>
</evidence>
<dbReference type="InterPro" id="IPR003018">
    <property type="entry name" value="GAF"/>
</dbReference>
<protein>
    <submittedName>
        <fullName evidence="9">PAS domain S-box-containing protein</fullName>
    </submittedName>
</protein>
<dbReference type="CDD" id="cd00009">
    <property type="entry name" value="AAA"/>
    <property type="match status" value="1"/>
</dbReference>
<keyword evidence="1" id="KW-0547">Nucleotide-binding</keyword>
<dbReference type="GO" id="GO:0005524">
    <property type="term" value="F:ATP binding"/>
    <property type="evidence" value="ECO:0007669"/>
    <property type="project" value="UniProtKB-KW"/>
</dbReference>
<dbReference type="FunFam" id="3.40.50.300:FF:000006">
    <property type="entry name" value="DNA-binding transcriptional regulator NtrC"/>
    <property type="match status" value="1"/>
</dbReference>
<dbReference type="InterPro" id="IPR029016">
    <property type="entry name" value="GAF-like_dom_sf"/>
</dbReference>
<dbReference type="InterPro" id="IPR025944">
    <property type="entry name" value="Sigma_54_int_dom_CS"/>
</dbReference>
<dbReference type="OrthoDB" id="9804019at2"/>
<dbReference type="Gene3D" id="3.30.450.20">
    <property type="entry name" value="PAS domain"/>
    <property type="match status" value="3"/>
</dbReference>
<dbReference type="PROSITE" id="PS00675">
    <property type="entry name" value="SIGMA54_INTERACT_1"/>
    <property type="match status" value="1"/>
</dbReference>
<gene>
    <name evidence="9" type="ORF">BDD14_5253</name>
</gene>
<dbReference type="Gene3D" id="3.30.450.40">
    <property type="match status" value="1"/>
</dbReference>
<evidence type="ECO:0000313" key="9">
    <source>
        <dbReference type="EMBL" id="RZU43579.1"/>
    </source>
</evidence>
<dbReference type="SMART" id="SM00382">
    <property type="entry name" value="AAA"/>
    <property type="match status" value="1"/>
</dbReference>
<evidence type="ECO:0000256" key="1">
    <source>
        <dbReference type="ARBA" id="ARBA00022741"/>
    </source>
</evidence>
<reference evidence="9 10" key="1">
    <citation type="submission" date="2019-02" db="EMBL/GenBank/DDBJ databases">
        <title>Genomic Encyclopedia of Archaeal and Bacterial Type Strains, Phase II (KMG-II): from individual species to whole genera.</title>
        <authorList>
            <person name="Goeker M."/>
        </authorList>
    </citation>
    <scope>NUCLEOTIDE SEQUENCE [LARGE SCALE GENOMIC DNA]</scope>
    <source>
        <strain evidence="9 10">DSM 18101</strain>
    </source>
</reference>
<evidence type="ECO:0000256" key="3">
    <source>
        <dbReference type="ARBA" id="ARBA00023015"/>
    </source>
</evidence>
<dbReference type="SUPFAM" id="SSF52540">
    <property type="entry name" value="P-loop containing nucleoside triphosphate hydrolases"/>
    <property type="match status" value="1"/>
</dbReference>
<dbReference type="Pfam" id="PF08447">
    <property type="entry name" value="PAS_3"/>
    <property type="match status" value="2"/>
</dbReference>
<dbReference type="InterPro" id="IPR025943">
    <property type="entry name" value="Sigma_54_int_dom_ATP-bd_2"/>
</dbReference>
<feature type="domain" description="PAS" evidence="7">
    <location>
        <begin position="340"/>
        <end position="410"/>
    </location>
</feature>
<evidence type="ECO:0000256" key="5">
    <source>
        <dbReference type="ARBA" id="ARBA00023163"/>
    </source>
</evidence>
<dbReference type="PANTHER" id="PTHR32071:SF57">
    <property type="entry name" value="C4-DICARBOXYLATE TRANSPORT TRANSCRIPTIONAL REGULATORY PROTEIN DCTD"/>
    <property type="match status" value="1"/>
</dbReference>
<keyword evidence="2" id="KW-0067">ATP-binding</keyword>
<dbReference type="Gene3D" id="1.10.8.60">
    <property type="match status" value="1"/>
</dbReference>
<feature type="domain" description="PAC" evidence="8">
    <location>
        <begin position="413"/>
        <end position="465"/>
    </location>
</feature>
<dbReference type="Pfam" id="PF00158">
    <property type="entry name" value="Sigma54_activat"/>
    <property type="match status" value="1"/>
</dbReference>
<dbReference type="RefSeq" id="WP_130422248.1">
    <property type="nucleotide sequence ID" value="NZ_SHKW01000001.1"/>
</dbReference>
<dbReference type="InterPro" id="IPR001610">
    <property type="entry name" value="PAC"/>
</dbReference>
<dbReference type="SUPFAM" id="SSF55785">
    <property type="entry name" value="PYP-like sensor domain (PAS domain)"/>
    <property type="match status" value="3"/>
</dbReference>
<evidence type="ECO:0000256" key="2">
    <source>
        <dbReference type="ARBA" id="ARBA00022840"/>
    </source>
</evidence>
<organism evidence="9 10">
    <name type="scientific">Edaphobacter modestus</name>
    <dbReference type="NCBI Taxonomy" id="388466"/>
    <lineage>
        <taxon>Bacteria</taxon>
        <taxon>Pseudomonadati</taxon>
        <taxon>Acidobacteriota</taxon>
        <taxon>Terriglobia</taxon>
        <taxon>Terriglobales</taxon>
        <taxon>Acidobacteriaceae</taxon>
        <taxon>Edaphobacter</taxon>
    </lineage>
</organism>
<dbReference type="InterPro" id="IPR003593">
    <property type="entry name" value="AAA+_ATPase"/>
</dbReference>
<dbReference type="Pfam" id="PF08448">
    <property type="entry name" value="PAS_4"/>
    <property type="match status" value="1"/>
</dbReference>
<dbReference type="SUPFAM" id="SSF55781">
    <property type="entry name" value="GAF domain-like"/>
    <property type="match status" value="1"/>
</dbReference>
<dbReference type="NCBIfam" id="TIGR00229">
    <property type="entry name" value="sensory_box"/>
    <property type="match status" value="3"/>
</dbReference>
<dbReference type="Pfam" id="PF13185">
    <property type="entry name" value="GAF_2"/>
    <property type="match status" value="1"/>
</dbReference>
<dbReference type="Gene3D" id="2.10.70.100">
    <property type="match status" value="1"/>
</dbReference>
<dbReference type="InterPro" id="IPR013655">
    <property type="entry name" value="PAS_fold_3"/>
</dbReference>
<dbReference type="InterPro" id="IPR002078">
    <property type="entry name" value="Sigma_54_int"/>
</dbReference>
<dbReference type="PROSITE" id="PS00676">
    <property type="entry name" value="SIGMA54_INTERACT_2"/>
    <property type="match status" value="1"/>
</dbReference>
<dbReference type="SMART" id="SM00086">
    <property type="entry name" value="PAC"/>
    <property type="match status" value="3"/>
</dbReference>
<dbReference type="InterPro" id="IPR027417">
    <property type="entry name" value="P-loop_NTPase"/>
</dbReference>
<dbReference type="InterPro" id="IPR013656">
    <property type="entry name" value="PAS_4"/>
</dbReference>
<dbReference type="InterPro" id="IPR000014">
    <property type="entry name" value="PAS"/>
</dbReference>
<dbReference type="FunFam" id="3.30.450.20:FF:000099">
    <property type="entry name" value="Sensory box sensor histidine kinase"/>
    <property type="match status" value="2"/>
</dbReference>
<dbReference type="Gene3D" id="1.10.10.60">
    <property type="entry name" value="Homeodomain-like"/>
    <property type="match status" value="1"/>
</dbReference>
<accession>A0A4Q7Z233</accession>
<dbReference type="EMBL" id="SHKW01000001">
    <property type="protein sequence ID" value="RZU43579.1"/>
    <property type="molecule type" value="Genomic_DNA"/>
</dbReference>
<dbReference type="InterPro" id="IPR035965">
    <property type="entry name" value="PAS-like_dom_sf"/>
</dbReference>
<dbReference type="PANTHER" id="PTHR32071">
    <property type="entry name" value="TRANSCRIPTIONAL REGULATORY PROTEIN"/>
    <property type="match status" value="1"/>
</dbReference>
<evidence type="ECO:0000313" key="10">
    <source>
        <dbReference type="Proteomes" id="UP000292958"/>
    </source>
</evidence>
<dbReference type="InterPro" id="IPR025662">
    <property type="entry name" value="Sigma_54_int_dom_ATP-bd_1"/>
</dbReference>
<dbReference type="Gene3D" id="3.40.50.300">
    <property type="entry name" value="P-loop containing nucleotide triphosphate hydrolases"/>
    <property type="match status" value="1"/>
</dbReference>
<dbReference type="SMART" id="SM00091">
    <property type="entry name" value="PAS"/>
    <property type="match status" value="3"/>
</dbReference>
<dbReference type="Proteomes" id="UP000292958">
    <property type="component" value="Unassembled WGS sequence"/>
</dbReference>
<comment type="caution">
    <text evidence="9">The sequence shown here is derived from an EMBL/GenBank/DDBJ whole genome shotgun (WGS) entry which is preliminary data.</text>
</comment>
<dbReference type="AlphaFoldDB" id="A0A4Q7Z233"/>
<keyword evidence="3" id="KW-0805">Transcription regulation</keyword>
<dbReference type="PROSITE" id="PS50113">
    <property type="entry name" value="PAC"/>
    <property type="match status" value="3"/>
</dbReference>
<name>A0A4Q7Z233_9BACT</name>
<proteinExistence type="predicted"/>
<dbReference type="GO" id="GO:0003677">
    <property type="term" value="F:DNA binding"/>
    <property type="evidence" value="ECO:0007669"/>
    <property type="project" value="UniProtKB-KW"/>
</dbReference>
<dbReference type="Pfam" id="PF25601">
    <property type="entry name" value="AAA_lid_14"/>
    <property type="match status" value="1"/>
</dbReference>
<sequence>MSTQTKQIPEERPSSSLEAVTAHFVSSQGSLADSPLKMSEDQLWAIIDTIPALAWSARPDGSAEYFNRRWLDYTGLCIEETRNWGWTDAVHPEDLSGLTDYWRSILDSGEAGEIEARLRRYDGEYRSFLFRAAPSFDNEGRVVKWVGTNIDVEDRKRAEYLLAGENLVLEMTAKGSSLESILEALCRVVEQSASGCCCSILLIDPSGSKIQQAIAPSLPSSYRDRFPGTPVDREGGPCTQAARRKTQVVVSDVAADRQWDAYGWRVATLAHGLKACWSTPIMASNDLVLGTFAIYWREPHFPTEQDQKNIQQVTHLAAIVIEQKRNEAALTRALDEAAKSEAELRIIVDAIPQLIVVINTDGNLQYANQALLEYTGLTREVVGSEKFREAFHPEDSQRLRDERDAAISRGVPFEFERRVRRRDGQYRWFLVQYKPLLDPQGGVIHWYATGTDIDDRKQAEERLRRSEWNLLEAQRLGHTGSWSVDIASGIATASPEMLRLVGFKPGEDCSRNDYLINKMHPEDRERVRELFIKSVSERVDFEDHHRILGDDGAIRYMHSIGHPVLNEAGNLIEFVGAVLDTTEQTQARIELENALAEVKLLRDKLYRENLALRDEVDRVSMFEEILGTSQVLQAVVSRVVKVAPTDSSVLITGETGTGKELIARAIHKRSARSRRAFVSVNCAALAPSLISSELFGHEKGAFTGATQRKLGRFELANGGTIFLDEVGELPADIQVALLRVLQEREFERVGGTQSIQVDVRVVAATNRDLEAAIANGTFREDLFYRLNVFPIQMPPLRERKDDILTLLEYFVQRFGRKLGKTFSKIDKRTVELFRSYDWPGNVRELQNVVERSVIVSPDDVFCVDEAWLSTGAAKTRLAQQMPEPTNGDSSRERQIIEAALVKSGGRVYGPKGAAVKLQIPPSTLDSRIKKLQISKSHFKLY</sequence>
<evidence type="ECO:0000256" key="4">
    <source>
        <dbReference type="ARBA" id="ARBA00023125"/>
    </source>
</evidence>
<evidence type="ECO:0000259" key="8">
    <source>
        <dbReference type="PROSITE" id="PS50113"/>
    </source>
</evidence>
<keyword evidence="10" id="KW-1185">Reference proteome</keyword>
<dbReference type="InterPro" id="IPR000700">
    <property type="entry name" value="PAS-assoc_C"/>
</dbReference>